<dbReference type="SUPFAM" id="SSF51735">
    <property type="entry name" value="NAD(P)-binding Rossmann-fold domains"/>
    <property type="match status" value="1"/>
</dbReference>
<proteinExistence type="predicted"/>
<dbReference type="OrthoDB" id="977964at2"/>
<evidence type="ECO:0000313" key="1">
    <source>
        <dbReference type="EMBL" id="TPG67666.1"/>
    </source>
</evidence>
<protein>
    <submittedName>
        <fullName evidence="1">NAD(P)-dependent oxidoreductase</fullName>
    </submittedName>
</protein>
<dbReference type="Proteomes" id="UP000317646">
    <property type="component" value="Unassembled WGS sequence"/>
</dbReference>
<gene>
    <name evidence="1" type="ORF">EAH73_07520</name>
</gene>
<keyword evidence="2" id="KW-1185">Reference proteome</keyword>
<comment type="caution">
    <text evidence="1">The sequence shown here is derived from an EMBL/GenBank/DDBJ whole genome shotgun (WGS) entry which is preliminary data.</text>
</comment>
<dbReference type="EMBL" id="RCYZ01000002">
    <property type="protein sequence ID" value="TPG67666.1"/>
    <property type="molecule type" value="Genomic_DNA"/>
</dbReference>
<organism evidence="1 2">
    <name type="scientific">Hymenobacter nivis</name>
    <dbReference type="NCBI Taxonomy" id="1850093"/>
    <lineage>
        <taxon>Bacteria</taxon>
        <taxon>Pseudomonadati</taxon>
        <taxon>Bacteroidota</taxon>
        <taxon>Cytophagia</taxon>
        <taxon>Cytophagales</taxon>
        <taxon>Hymenobacteraceae</taxon>
        <taxon>Hymenobacter</taxon>
    </lineage>
</organism>
<sequence>MTQAPLLLIGGAGAIGRQTAQFLRATHPEVPLLIGGRDLAKADAAAAEIGNAQGVRLDLTAPGLGLGQRSISAVVIFYMDHTLAALRFAQERGVPFLSISTGIFEIAPEIAAYMHQPHAAPIVLGYEWLVGATTLPALAAANAFGRVQGITIGALVDEQDAGGPAVAADFAHFAQLLPAAFTRRDGAYIWRAGEEARTTFRAVDGTLVDATGFSSIDVVGLATATNAPNVQFNLAMGVSSSRRRGEPKSTEIILELSGEDHAGQPLRTRQAVVHRGGAAPLTGLGVAMLLERLTGLDGQPPTPAGLYFPYQLLEPTIYFARLAQSGGLVLPLEVL</sequence>
<dbReference type="Gene3D" id="3.40.50.720">
    <property type="entry name" value="NAD(P)-binding Rossmann-like Domain"/>
    <property type="match status" value="1"/>
</dbReference>
<accession>A0A502H2S4</accession>
<dbReference type="AlphaFoldDB" id="A0A502H2S4"/>
<reference evidence="1 2" key="1">
    <citation type="journal article" date="2019" name="Environ. Microbiol.">
        <title>Species interactions and distinct microbial communities in high Arctic permafrost affected cryosols are associated with the CH4 and CO2 gas fluxes.</title>
        <authorList>
            <person name="Altshuler I."/>
            <person name="Hamel J."/>
            <person name="Turney S."/>
            <person name="Magnuson E."/>
            <person name="Levesque R."/>
            <person name="Greer C."/>
            <person name="Whyte L.G."/>
        </authorList>
    </citation>
    <scope>NUCLEOTIDE SEQUENCE [LARGE SCALE GENOMIC DNA]</scope>
    <source>
        <strain evidence="1 2">S9.2P</strain>
    </source>
</reference>
<name>A0A502H2S4_9BACT</name>
<evidence type="ECO:0000313" key="2">
    <source>
        <dbReference type="Proteomes" id="UP000317646"/>
    </source>
</evidence>
<dbReference type="InterPro" id="IPR036291">
    <property type="entry name" value="NAD(P)-bd_dom_sf"/>
</dbReference>